<evidence type="ECO:0000256" key="3">
    <source>
        <dbReference type="ARBA" id="ARBA00022452"/>
    </source>
</evidence>
<keyword evidence="2" id="KW-0813">Transport</keyword>
<sequence length="460" mass="52242">MMYLSLSSEGGGKKNTMMAVGGWVLLVVFLSSFLMQQVRAEVLDVAGAIALMHESNDELSRKKYQFYADEELVEQSWARLKPELSVSAAKGVADYNTSFLEDQDADYTRVRWSLVQPIYSQERFKSISRSEKFVASSKASLELDYQMKTLEMLTVYFDLLRFKEVVVLVEQEFADNEVKVQRINKMLKRGLATKMDQLEAQSRYDELRSTLVQSQNDVSVSLRRLERLVGRVVVDVEAVDVHLWQRTGTLLNIGGWHDLARNHSFIIRQAELQRELAKLDVSIEEAGHWPELTLRAGLNNNTDSYTTNIEEERTLELELRVPLYSGGIVSSRVAAARHLLKSSDFGVRDQKNFVKVSLDELLSKLSASMATIQALKLSVASNEAYQEAAEKGMNYGLRGLFDVLEAKSRVYRAQRALNEQIYGNIINQFELLYLIGQLNPDVIGRYLNPDYDVSSMFATP</sequence>
<accession>A0A3B0WNH5</accession>
<proteinExistence type="predicted"/>
<dbReference type="GO" id="GO:0015288">
    <property type="term" value="F:porin activity"/>
    <property type="evidence" value="ECO:0007669"/>
    <property type="project" value="TreeGrafter"/>
</dbReference>
<protein>
    <submittedName>
        <fullName evidence="7">Uncharacterized protein</fullName>
    </submittedName>
</protein>
<dbReference type="EMBL" id="UOFB01000076">
    <property type="protein sequence ID" value="VAW45194.1"/>
    <property type="molecule type" value="Genomic_DNA"/>
</dbReference>
<keyword evidence="5" id="KW-0472">Membrane</keyword>
<keyword evidence="3" id="KW-1134">Transmembrane beta strand</keyword>
<dbReference type="SUPFAM" id="SSF56954">
    <property type="entry name" value="Outer membrane efflux proteins (OEP)"/>
    <property type="match status" value="1"/>
</dbReference>
<reference evidence="7" key="1">
    <citation type="submission" date="2018-06" db="EMBL/GenBank/DDBJ databases">
        <authorList>
            <person name="Zhirakovskaya E."/>
        </authorList>
    </citation>
    <scope>NUCLEOTIDE SEQUENCE</scope>
</reference>
<dbReference type="GO" id="GO:0015562">
    <property type="term" value="F:efflux transmembrane transporter activity"/>
    <property type="evidence" value="ECO:0007669"/>
    <property type="project" value="InterPro"/>
</dbReference>
<dbReference type="Gene3D" id="1.20.1600.10">
    <property type="entry name" value="Outer membrane efflux proteins (OEP)"/>
    <property type="match status" value="1"/>
</dbReference>
<comment type="subcellular location">
    <subcellularLocation>
        <location evidence="1">Cell outer membrane</location>
    </subcellularLocation>
</comment>
<dbReference type="InterPro" id="IPR003423">
    <property type="entry name" value="OMP_efflux"/>
</dbReference>
<dbReference type="PANTHER" id="PTHR30026:SF20">
    <property type="entry name" value="OUTER MEMBRANE PROTEIN TOLC"/>
    <property type="match status" value="1"/>
</dbReference>
<dbReference type="AlphaFoldDB" id="A0A3B0WNH5"/>
<dbReference type="GO" id="GO:1990281">
    <property type="term" value="C:efflux pump complex"/>
    <property type="evidence" value="ECO:0007669"/>
    <property type="project" value="TreeGrafter"/>
</dbReference>
<gene>
    <name evidence="7" type="ORF">MNBD_GAMMA04-1039</name>
</gene>
<dbReference type="PANTHER" id="PTHR30026">
    <property type="entry name" value="OUTER MEMBRANE PROTEIN TOLC"/>
    <property type="match status" value="1"/>
</dbReference>
<keyword evidence="6" id="KW-0998">Cell outer membrane</keyword>
<evidence type="ECO:0000313" key="7">
    <source>
        <dbReference type="EMBL" id="VAW45194.1"/>
    </source>
</evidence>
<dbReference type="Pfam" id="PF02321">
    <property type="entry name" value="OEP"/>
    <property type="match status" value="2"/>
</dbReference>
<evidence type="ECO:0000256" key="5">
    <source>
        <dbReference type="ARBA" id="ARBA00023136"/>
    </source>
</evidence>
<evidence type="ECO:0000256" key="2">
    <source>
        <dbReference type="ARBA" id="ARBA00022448"/>
    </source>
</evidence>
<dbReference type="GO" id="GO:0009279">
    <property type="term" value="C:cell outer membrane"/>
    <property type="evidence" value="ECO:0007669"/>
    <property type="project" value="UniProtKB-SubCell"/>
</dbReference>
<evidence type="ECO:0000256" key="4">
    <source>
        <dbReference type="ARBA" id="ARBA00022692"/>
    </source>
</evidence>
<name>A0A3B0WNH5_9ZZZZ</name>
<dbReference type="InterPro" id="IPR051906">
    <property type="entry name" value="TolC-like"/>
</dbReference>
<evidence type="ECO:0000256" key="1">
    <source>
        <dbReference type="ARBA" id="ARBA00004442"/>
    </source>
</evidence>
<organism evidence="7">
    <name type="scientific">hydrothermal vent metagenome</name>
    <dbReference type="NCBI Taxonomy" id="652676"/>
    <lineage>
        <taxon>unclassified sequences</taxon>
        <taxon>metagenomes</taxon>
        <taxon>ecological metagenomes</taxon>
    </lineage>
</organism>
<keyword evidence="4" id="KW-0812">Transmembrane</keyword>
<evidence type="ECO:0000256" key="6">
    <source>
        <dbReference type="ARBA" id="ARBA00023237"/>
    </source>
</evidence>